<comment type="caution">
    <text evidence="1">The sequence shown here is derived from an EMBL/GenBank/DDBJ whole genome shotgun (WGS) entry which is preliminary data.</text>
</comment>
<reference evidence="1 2" key="1">
    <citation type="submission" date="2024-05" db="EMBL/GenBank/DDBJ databases">
        <title>Neorhizobium sp. Rsf11, a plant growth promoting and heavy metal resistant PAH-degrader.</title>
        <authorList>
            <person name="Golubev S.N."/>
            <person name="Muratova A.Y."/>
            <person name="Markelova M.I."/>
        </authorList>
    </citation>
    <scope>NUCLEOTIDE SEQUENCE [LARGE SCALE GENOMIC DNA]</scope>
    <source>
        <strain evidence="1 2">Rsf11</strain>
    </source>
</reference>
<sequence length="42" mass="4913">MRTPISAPAIETLDELQARDEYRYLIGIKTVFVRQQKDFISV</sequence>
<gene>
    <name evidence="1" type="ORF">ABK249_15895</name>
</gene>
<dbReference type="EMBL" id="JBEAAL010000011">
    <property type="protein sequence ID" value="MEQ1406413.1"/>
    <property type="molecule type" value="Genomic_DNA"/>
</dbReference>
<keyword evidence="2" id="KW-1185">Reference proteome</keyword>
<name>A0ABV0M402_9HYPH</name>
<evidence type="ECO:0000313" key="2">
    <source>
        <dbReference type="Proteomes" id="UP001496627"/>
    </source>
</evidence>
<dbReference type="Proteomes" id="UP001496627">
    <property type="component" value="Unassembled WGS sequence"/>
</dbReference>
<accession>A0ABV0M402</accession>
<organism evidence="1 2">
    <name type="scientific">Neorhizobium phenanthreniclasticum</name>
    <dbReference type="NCBI Taxonomy" id="3157917"/>
    <lineage>
        <taxon>Bacteria</taxon>
        <taxon>Pseudomonadati</taxon>
        <taxon>Pseudomonadota</taxon>
        <taxon>Alphaproteobacteria</taxon>
        <taxon>Hyphomicrobiales</taxon>
        <taxon>Rhizobiaceae</taxon>
        <taxon>Rhizobium/Agrobacterium group</taxon>
        <taxon>Neorhizobium</taxon>
    </lineage>
</organism>
<evidence type="ECO:0000313" key="1">
    <source>
        <dbReference type="EMBL" id="MEQ1406413.1"/>
    </source>
</evidence>
<dbReference type="RefSeq" id="WP_265105687.1">
    <property type="nucleotide sequence ID" value="NZ_JBEAAL010000011.1"/>
</dbReference>
<protein>
    <submittedName>
        <fullName evidence="1">Uncharacterized protein</fullName>
    </submittedName>
</protein>
<proteinExistence type="predicted"/>